<proteinExistence type="predicted"/>
<evidence type="ECO:0000313" key="2">
    <source>
        <dbReference type="EMBL" id="SOE50467.1"/>
    </source>
</evidence>
<dbReference type="EMBL" id="OCSU01000001">
    <property type="protein sequence ID" value="SOE50467.1"/>
    <property type="molecule type" value="Genomic_DNA"/>
</dbReference>
<feature type="domain" description="Alpha-L-glutamate ligase-related protein ATP-grasp" evidence="1">
    <location>
        <begin position="183"/>
        <end position="330"/>
    </location>
</feature>
<protein>
    <submittedName>
        <fullName evidence="2">Sugar-transfer associated ATP-grasp</fullName>
    </submittedName>
</protein>
<gene>
    <name evidence="2" type="ORF">SAMN05446927_0426</name>
</gene>
<evidence type="ECO:0000313" key="3">
    <source>
        <dbReference type="Proteomes" id="UP000219522"/>
    </source>
</evidence>
<comment type="caution">
    <text evidence="2">The sequence shown here is derived from an EMBL/GenBank/DDBJ whole genome shotgun (WGS) entry which is preliminary data.</text>
</comment>
<keyword evidence="3" id="KW-1185">Reference proteome</keyword>
<name>A0A7Z7I1F5_9BURK</name>
<dbReference type="Proteomes" id="UP000219522">
    <property type="component" value="Unassembled WGS sequence"/>
</dbReference>
<evidence type="ECO:0000259" key="1">
    <source>
        <dbReference type="Pfam" id="PF14397"/>
    </source>
</evidence>
<reference evidence="2 3" key="1">
    <citation type="submission" date="2017-09" db="EMBL/GenBank/DDBJ databases">
        <authorList>
            <person name="Varghese N."/>
            <person name="Submissions S."/>
        </authorList>
    </citation>
    <scope>NUCLEOTIDE SEQUENCE [LARGE SCALE GENOMIC DNA]</scope>
    <source>
        <strain evidence="2 3">OK806</strain>
    </source>
</reference>
<accession>A0A7Z7I1F5</accession>
<sequence>MQVKRLVKYSWENLSRRRFDWKHGAEARKILCNIEQKHGKTDPTHLRLADAYACDVFGDMCYAPWLRVYAAFSQTFKEGWIPDNYYGWVVVPKMKGMYGKIAQLKPLSGLLFHDEVFPDLGYYVNGIFFSADHVAIPDSKVSESVFATTETIAFKLDHSSQGRGVFFMDRVNFDVERVKQLGNGVLQRFIVQHKLFGQFASKAVATVRLTTVVDDAGDISLRAGYLRLGRAADALIRPDSEICVPVDLASGQLFREGYSSDWIGVDAHPDSKTRFEGVTLPAFADCVRKVIELHAKMPYARCVGWDVTVDVDEKVIVMEWNAEHNDVKLSEATQGPCFSDLKWEKLKLSAISI</sequence>
<dbReference type="Pfam" id="PF14397">
    <property type="entry name" value="ATPgrasp_ST"/>
    <property type="match status" value="1"/>
</dbReference>
<dbReference type="AlphaFoldDB" id="A0A7Z7I1F5"/>
<organism evidence="2 3">
    <name type="scientific">Caballeronia arationis</name>
    <dbReference type="NCBI Taxonomy" id="1777142"/>
    <lineage>
        <taxon>Bacteria</taxon>
        <taxon>Pseudomonadati</taxon>
        <taxon>Pseudomonadota</taxon>
        <taxon>Betaproteobacteria</taxon>
        <taxon>Burkholderiales</taxon>
        <taxon>Burkholderiaceae</taxon>
        <taxon>Caballeronia</taxon>
    </lineage>
</organism>
<dbReference type="InterPro" id="IPR039523">
    <property type="entry name" value="RimK-rel_E_lig_ATP-grasp"/>
</dbReference>